<evidence type="ECO:0000313" key="2">
    <source>
        <dbReference type="Proteomes" id="UP001244341"/>
    </source>
</evidence>
<sequence length="124" mass="13624">MLLNTFRSLAGQGPAGAAVALTWLAAIRTYSSDSHRSAGRLNFVWDKVLLSARASPEKLHDIVDVLSKHCVTTQTAPPLDSYNELLRLCDAHGDVASAHKLTQMAMAVSMHLDEHTFTRMQDLH</sequence>
<evidence type="ECO:0000313" key="1">
    <source>
        <dbReference type="EMBL" id="WIA22909.1"/>
    </source>
</evidence>
<evidence type="ECO:0008006" key="3">
    <source>
        <dbReference type="Google" id="ProtNLM"/>
    </source>
</evidence>
<accession>A0ABY8UPM1</accession>
<dbReference type="EMBL" id="CP126222">
    <property type="protein sequence ID" value="WIA22909.1"/>
    <property type="molecule type" value="Genomic_DNA"/>
</dbReference>
<keyword evidence="2" id="KW-1185">Reference proteome</keyword>
<proteinExistence type="predicted"/>
<organism evidence="1 2">
    <name type="scientific">Tetradesmus obliquus</name>
    <name type="common">Green alga</name>
    <name type="synonym">Acutodesmus obliquus</name>
    <dbReference type="NCBI Taxonomy" id="3088"/>
    <lineage>
        <taxon>Eukaryota</taxon>
        <taxon>Viridiplantae</taxon>
        <taxon>Chlorophyta</taxon>
        <taxon>core chlorophytes</taxon>
        <taxon>Chlorophyceae</taxon>
        <taxon>CS clade</taxon>
        <taxon>Sphaeropleales</taxon>
        <taxon>Scenedesmaceae</taxon>
        <taxon>Tetradesmus</taxon>
    </lineage>
</organism>
<gene>
    <name evidence="1" type="ORF">OEZ85_001283</name>
</gene>
<reference evidence="1 2" key="1">
    <citation type="submission" date="2023-05" db="EMBL/GenBank/DDBJ databases">
        <title>A 100% complete, gapless, phased diploid assembly of the Scenedesmus obliquus UTEX 3031 genome.</title>
        <authorList>
            <person name="Biondi T.C."/>
            <person name="Hanschen E.R."/>
            <person name="Kwon T."/>
            <person name="Eng W."/>
            <person name="Kruse C.P.S."/>
            <person name="Koehler S.I."/>
            <person name="Kunde Y."/>
            <person name="Gleasner C.D."/>
            <person name="You Mak K.T."/>
            <person name="Polle J."/>
            <person name="Hovde B.T."/>
            <person name="Starkenburg S.R."/>
        </authorList>
    </citation>
    <scope>NUCLEOTIDE SEQUENCE [LARGE SCALE GENOMIC DNA]</scope>
    <source>
        <strain evidence="1 2">DOE0152z</strain>
    </source>
</reference>
<protein>
    <recommendedName>
        <fullName evidence="3">Pentacotripeptide-repeat region of PRORP domain-containing protein</fullName>
    </recommendedName>
</protein>
<name>A0ABY8UPM1_TETOB</name>
<dbReference type="Proteomes" id="UP001244341">
    <property type="component" value="Chromosome 15b"/>
</dbReference>